<dbReference type="InterPro" id="IPR006531">
    <property type="entry name" value="Gp5/Vgr_OB"/>
</dbReference>
<dbReference type="Gene3D" id="3.55.50.10">
    <property type="entry name" value="Baseplate protein-like domains"/>
    <property type="match status" value="1"/>
</dbReference>
<dbReference type="Gene3D" id="2.40.50.230">
    <property type="entry name" value="Gp5 N-terminal domain"/>
    <property type="match status" value="1"/>
</dbReference>
<dbReference type="SUPFAM" id="SSF69279">
    <property type="entry name" value="Phage tail proteins"/>
    <property type="match status" value="1"/>
</dbReference>
<reference evidence="2" key="1">
    <citation type="submission" date="2020-04" db="EMBL/GenBank/DDBJ databases">
        <title>Tenacibaculum mesophilum bac2.</title>
        <authorList>
            <person name="Li M."/>
        </authorList>
    </citation>
    <scope>NUCLEOTIDE SEQUENCE</scope>
    <source>
        <strain evidence="2">Bac2</strain>
    </source>
</reference>
<accession>A0AAE9MP99</accession>
<dbReference type="Gene3D" id="6.20.150.10">
    <property type="match status" value="1"/>
</dbReference>
<proteinExistence type="predicted"/>
<dbReference type="Pfam" id="PF04717">
    <property type="entry name" value="Phage_base_V"/>
    <property type="match status" value="1"/>
</dbReference>
<organism evidence="2 3">
    <name type="scientific">Tenacibaculum mesophilum</name>
    <dbReference type="NCBI Taxonomy" id="104268"/>
    <lineage>
        <taxon>Bacteria</taxon>
        <taxon>Pseudomonadati</taxon>
        <taxon>Bacteroidota</taxon>
        <taxon>Flavobacteriia</taxon>
        <taxon>Flavobacteriales</taxon>
        <taxon>Flavobacteriaceae</taxon>
        <taxon>Tenacibaculum</taxon>
    </lineage>
</organism>
<dbReference type="Gene3D" id="2.30.110.50">
    <property type="match status" value="1"/>
</dbReference>
<dbReference type="AlphaFoldDB" id="A0AAE9MP99"/>
<feature type="domain" description="Gp5/Type VI secretion system Vgr protein OB-fold" evidence="1">
    <location>
        <begin position="360"/>
        <end position="439"/>
    </location>
</feature>
<dbReference type="InterPro" id="IPR037026">
    <property type="entry name" value="Vgr_OB-fold_dom_sf"/>
</dbReference>
<protein>
    <recommendedName>
        <fullName evidence="1">Gp5/Type VI secretion system Vgr protein OB-fold domain-containing protein</fullName>
    </recommendedName>
</protein>
<evidence type="ECO:0000313" key="3">
    <source>
        <dbReference type="Proteomes" id="UP001056837"/>
    </source>
</evidence>
<evidence type="ECO:0000259" key="1">
    <source>
        <dbReference type="Pfam" id="PF04717"/>
    </source>
</evidence>
<dbReference type="EMBL" id="CP050861">
    <property type="protein sequence ID" value="UTD15992.1"/>
    <property type="molecule type" value="Genomic_DNA"/>
</dbReference>
<gene>
    <name evidence="2" type="ORF">HER15_11120</name>
</gene>
<evidence type="ECO:0000313" key="2">
    <source>
        <dbReference type="EMBL" id="UTD15992.1"/>
    </source>
</evidence>
<sequence>MKKFDTKISIDGQFIDYYESISLAQQIYNHHFFCVELDYQVIEKLGTHTIDASKKWLGKDMMIVFEDYSFSGVITNIELVHNNGFESRLHVSGYSKTILLEAGKHLQSWLKKELSTIIKDVTEQASVKAEVTPVFKEEIEYECQYNESHYTLIKRLAKQYNEWLYYDGQKLLFGKPSSQKAAIELIYGKDLPSLHIGIETKPNNFSAFSYNSLLDEKHSEKVKGNVKGLNELGAHSFKASKDVFKLASNQHLNGVFNDKSKIEKAIEALRSSKMANSHVIKGKSNKQSLTVGSIIKVLATGFKDGEGAKEQKPYGEYIITEIEHEAFKDGYENSFTAIASSVEVLPTNFEVNFPIAEQQLATVVSNKDPENKGRVQVKFQWQVDNMKSSWIPVLTPDGGKSDQVNVNRGFVFVPEEGDQVMIGFRYNTPNRPFVMGSFFNGKTGAGGSDNNKIKSITTRSGSTITFDDDEGKGKITVSDPSGSTVTLNGDETISISAPKSITLSSEEIKIEASKSVTIDGKDEVSVNSKKIVQEGSDLVEIKTKSNLKIESKTQETKSSKYSVEGKSVDIQGMNTSVKGNVKLSLN</sequence>
<dbReference type="RefSeq" id="WP_253679460.1">
    <property type="nucleotide sequence ID" value="NZ_CP050861.1"/>
</dbReference>
<name>A0AAE9MP99_9FLAO</name>
<dbReference type="SUPFAM" id="SSF69255">
    <property type="entry name" value="gp5 N-terminal domain-like"/>
    <property type="match status" value="1"/>
</dbReference>
<dbReference type="Pfam" id="PF05954">
    <property type="entry name" value="Phage_GPD"/>
    <property type="match status" value="1"/>
</dbReference>
<dbReference type="Proteomes" id="UP001056837">
    <property type="component" value="Chromosome"/>
</dbReference>
<dbReference type="SUPFAM" id="SSF69349">
    <property type="entry name" value="Phage fibre proteins"/>
    <property type="match status" value="1"/>
</dbReference>